<comment type="caution">
    <text evidence="1">The sequence shown here is derived from an EMBL/GenBank/DDBJ whole genome shotgun (WGS) entry which is preliminary data.</text>
</comment>
<dbReference type="AlphaFoldDB" id="A0AAD5UA38"/>
<name>A0AAD5UA38_9FUNG</name>
<evidence type="ECO:0000313" key="2">
    <source>
        <dbReference type="Proteomes" id="UP001210925"/>
    </source>
</evidence>
<proteinExistence type="predicted"/>
<gene>
    <name evidence="1" type="ORF">HK103_002027</name>
</gene>
<organism evidence="1 2">
    <name type="scientific">Boothiomyces macroporosus</name>
    <dbReference type="NCBI Taxonomy" id="261099"/>
    <lineage>
        <taxon>Eukaryota</taxon>
        <taxon>Fungi</taxon>
        <taxon>Fungi incertae sedis</taxon>
        <taxon>Chytridiomycota</taxon>
        <taxon>Chytridiomycota incertae sedis</taxon>
        <taxon>Chytridiomycetes</taxon>
        <taxon>Rhizophydiales</taxon>
        <taxon>Terramycetaceae</taxon>
        <taxon>Boothiomyces</taxon>
    </lineage>
</organism>
<accession>A0AAD5UA38</accession>
<protein>
    <submittedName>
        <fullName evidence="1">Uncharacterized protein</fullName>
    </submittedName>
</protein>
<feature type="non-terminal residue" evidence="1">
    <location>
        <position position="81"/>
    </location>
</feature>
<dbReference type="Proteomes" id="UP001210925">
    <property type="component" value="Unassembled WGS sequence"/>
</dbReference>
<evidence type="ECO:0000313" key="1">
    <source>
        <dbReference type="EMBL" id="KAJ3251884.1"/>
    </source>
</evidence>
<sequence length="81" mass="9395">MEWDHSKRDSGVSILNPAMGALPYRMNLLPDPSLVQIDGLIYSEQCLLVEYAMMRDYCPDGIYVLPLMDYLYKWNGVMFVQ</sequence>
<reference evidence="1" key="1">
    <citation type="submission" date="2020-05" db="EMBL/GenBank/DDBJ databases">
        <title>Phylogenomic resolution of chytrid fungi.</title>
        <authorList>
            <person name="Stajich J.E."/>
            <person name="Amses K."/>
            <person name="Simmons R."/>
            <person name="Seto K."/>
            <person name="Myers J."/>
            <person name="Bonds A."/>
            <person name="Quandt C.A."/>
            <person name="Barry K."/>
            <person name="Liu P."/>
            <person name="Grigoriev I."/>
            <person name="Longcore J.E."/>
            <person name="James T.Y."/>
        </authorList>
    </citation>
    <scope>NUCLEOTIDE SEQUENCE</scope>
    <source>
        <strain evidence="1">PLAUS21</strain>
    </source>
</reference>
<dbReference type="EMBL" id="JADGKB010000163">
    <property type="protein sequence ID" value="KAJ3251884.1"/>
    <property type="molecule type" value="Genomic_DNA"/>
</dbReference>
<keyword evidence="2" id="KW-1185">Reference proteome</keyword>